<accession>A0AAU8BAM0</accession>
<reference evidence="1" key="1">
    <citation type="submission" date="2024-03" db="EMBL/GenBank/DDBJ databases">
        <title>Diverse circular DNA viruses in blood, oral, and fecal samples of captive lemurs.</title>
        <authorList>
            <person name="Paietta E.N."/>
            <person name="Kraberger S."/>
            <person name="Lund M.C."/>
            <person name="Custer J.M."/>
            <person name="Vargas K.M."/>
            <person name="Ehmke E.E."/>
            <person name="Yoder A.D."/>
            <person name="Varsani A."/>
        </authorList>
    </citation>
    <scope>NUCLEOTIDE SEQUENCE</scope>
    <source>
        <strain evidence="1">Duke_30FF_63</strain>
    </source>
</reference>
<organism evidence="1">
    <name type="scientific">Dulem virus 42</name>
    <dbReference type="NCBI Taxonomy" id="3145760"/>
    <lineage>
        <taxon>Viruses</taxon>
        <taxon>Duplodnaviria</taxon>
        <taxon>Heunggongvirae</taxon>
        <taxon>Uroviricota</taxon>
        <taxon>Caudoviricetes</taxon>
    </lineage>
</organism>
<dbReference type="EMBL" id="PP511876">
    <property type="protein sequence ID" value="XCD08273.1"/>
    <property type="molecule type" value="Genomic_DNA"/>
</dbReference>
<sequence>MYKNRRHQIGTRYYRMGYISSSSAKDRKYKSTI</sequence>
<name>A0AAU8BAM0_9CAUD</name>
<proteinExistence type="predicted"/>
<evidence type="ECO:0000313" key="1">
    <source>
        <dbReference type="EMBL" id="XCD08273.1"/>
    </source>
</evidence>
<protein>
    <submittedName>
        <fullName evidence="1">Uncharacterized protein</fullName>
    </submittedName>
</protein>